<protein>
    <recommendedName>
        <fullName evidence="1">LUD domain-containing protein</fullName>
    </recommendedName>
</protein>
<dbReference type="Proteomes" id="UP000233387">
    <property type="component" value="Unassembled WGS sequence"/>
</dbReference>
<dbReference type="Gene3D" id="3.40.50.10420">
    <property type="entry name" value="NagB/RpiA/CoA transferase-like"/>
    <property type="match status" value="1"/>
</dbReference>
<evidence type="ECO:0000313" key="3">
    <source>
        <dbReference type="Proteomes" id="UP000233387"/>
    </source>
</evidence>
<dbReference type="PANTHER" id="PTHR43682:SF1">
    <property type="entry name" value="LACTATE UTILIZATION PROTEIN C"/>
    <property type="match status" value="1"/>
</dbReference>
<accession>A0A2N3IDB8</accession>
<dbReference type="PANTHER" id="PTHR43682">
    <property type="entry name" value="LACTATE UTILIZATION PROTEIN C"/>
    <property type="match status" value="1"/>
</dbReference>
<dbReference type="Pfam" id="PF02589">
    <property type="entry name" value="LUD_dom"/>
    <property type="match status" value="1"/>
</dbReference>
<comment type="caution">
    <text evidence="2">The sequence shown here is derived from an EMBL/GenBank/DDBJ whole genome shotgun (WGS) entry which is preliminary data.</text>
</comment>
<feature type="domain" description="LUD" evidence="1">
    <location>
        <begin position="69"/>
        <end position="231"/>
    </location>
</feature>
<keyword evidence="3" id="KW-1185">Reference proteome</keyword>
<sequence>MKFKVQIWFCPLNFQAIEIVVSEMNKDREKILQAIHKALQTPSVKPVRPDFNTSIYNPDEKNEDWAILFAQNLKKVQGEFCYCTDEKDFIANLLGLIKHKKANEIFVWEKELQNFLEITDVPFQKNTQNLKNAEIGITSCEYLIARTGSVLVSSKQNLGRSLSIYPPIHIVVAFASQIVYDVETALAKMREKYKVFPSMLSFITGPSRTADIEKTLVLGAHGPKELHVFLIDNNS</sequence>
<evidence type="ECO:0000259" key="1">
    <source>
        <dbReference type="Pfam" id="PF02589"/>
    </source>
</evidence>
<dbReference type="AlphaFoldDB" id="A0A2N3IDB8"/>
<dbReference type="InterPro" id="IPR037171">
    <property type="entry name" value="NagB/RpiA_transferase-like"/>
</dbReference>
<dbReference type="EMBL" id="NKXO01000026">
    <property type="protein sequence ID" value="PKQ68297.1"/>
    <property type="molecule type" value="Genomic_DNA"/>
</dbReference>
<dbReference type="InterPro" id="IPR003741">
    <property type="entry name" value="LUD_dom"/>
</dbReference>
<evidence type="ECO:0000313" key="2">
    <source>
        <dbReference type="EMBL" id="PKQ68297.1"/>
    </source>
</evidence>
<dbReference type="InterPro" id="IPR024185">
    <property type="entry name" value="FTHF_cligase-like_sf"/>
</dbReference>
<name>A0A2N3IDB8_9BACT</name>
<proteinExistence type="predicted"/>
<organism evidence="2 3">
    <name type="scientific">Raineya orbicola</name>
    <dbReference type="NCBI Taxonomy" id="2016530"/>
    <lineage>
        <taxon>Bacteria</taxon>
        <taxon>Pseudomonadati</taxon>
        <taxon>Bacteroidota</taxon>
        <taxon>Cytophagia</taxon>
        <taxon>Cytophagales</taxon>
        <taxon>Raineyaceae</taxon>
        <taxon>Raineya</taxon>
    </lineage>
</organism>
<dbReference type="SUPFAM" id="SSF100950">
    <property type="entry name" value="NagB/RpiA/CoA transferase-like"/>
    <property type="match status" value="1"/>
</dbReference>
<reference evidence="2 3" key="1">
    <citation type="submission" date="2017-06" db="EMBL/GenBank/DDBJ databases">
        <title>Raineya orbicola gen. nov., sp. nov. a slightly thermophilic bacterium of the phylum Bacteroidetes and the description of Raineyaceae fam. nov.</title>
        <authorList>
            <person name="Albuquerque L."/>
            <person name="Polonia A.R.M."/>
            <person name="Barroso C."/>
            <person name="Froufe H.J.C."/>
            <person name="Lage O."/>
            <person name="Lobo-Da-Cunha A."/>
            <person name="Egas C."/>
            <person name="Da Costa M.S."/>
        </authorList>
    </citation>
    <scope>NUCLEOTIDE SEQUENCE [LARGE SCALE GENOMIC DNA]</scope>
    <source>
        <strain evidence="2 3">SPSPC-11</strain>
    </source>
</reference>
<gene>
    <name evidence="2" type="ORF">Rain11_1765</name>
</gene>